<dbReference type="EMBL" id="JBHSXN010000002">
    <property type="protein sequence ID" value="MFC6953148.1"/>
    <property type="molecule type" value="Genomic_DNA"/>
</dbReference>
<evidence type="ECO:0000313" key="3">
    <source>
        <dbReference type="EMBL" id="MFC6953148.1"/>
    </source>
</evidence>
<dbReference type="RefSeq" id="WP_336350114.1">
    <property type="nucleotide sequence ID" value="NZ_JAZAQL010000002.1"/>
</dbReference>
<organism evidence="3 4">
    <name type="scientific">Halorubellus litoreus</name>
    <dbReference type="NCBI Taxonomy" id="755308"/>
    <lineage>
        <taxon>Archaea</taxon>
        <taxon>Methanobacteriati</taxon>
        <taxon>Methanobacteriota</taxon>
        <taxon>Stenosarchaea group</taxon>
        <taxon>Halobacteria</taxon>
        <taxon>Halobacteriales</taxon>
        <taxon>Halorubellaceae</taxon>
        <taxon>Halorubellus</taxon>
    </lineage>
</organism>
<feature type="transmembrane region" description="Helical" evidence="2">
    <location>
        <begin position="75"/>
        <end position="94"/>
    </location>
</feature>
<proteinExistence type="predicted"/>
<evidence type="ECO:0000256" key="1">
    <source>
        <dbReference type="SAM" id="MobiDB-lite"/>
    </source>
</evidence>
<sequence length="138" mass="15348">MTTAGRYEGWAYAPLRFAVWVLAAIYLGRIGYDNTLYDLEQLTALHVVVRTLSIAITLAFVYWNVFIVPAQLRGIIWATVALLAGAVLVWKSVIETGVEYHDARDPLKRRAARDQDADPLDLGGRVAGRRLGDTTDDD</sequence>
<feature type="transmembrane region" description="Helical" evidence="2">
    <location>
        <begin position="44"/>
        <end position="63"/>
    </location>
</feature>
<protein>
    <submittedName>
        <fullName evidence="3">Uncharacterized protein</fullName>
    </submittedName>
</protein>
<keyword evidence="2" id="KW-0812">Transmembrane</keyword>
<evidence type="ECO:0000256" key="2">
    <source>
        <dbReference type="SAM" id="Phobius"/>
    </source>
</evidence>
<reference evidence="3 4" key="1">
    <citation type="journal article" date="2019" name="Int. J. Syst. Evol. Microbiol.">
        <title>The Global Catalogue of Microorganisms (GCM) 10K type strain sequencing project: providing services to taxonomists for standard genome sequencing and annotation.</title>
        <authorList>
            <consortium name="The Broad Institute Genomics Platform"/>
            <consortium name="The Broad Institute Genome Sequencing Center for Infectious Disease"/>
            <person name="Wu L."/>
            <person name="Ma J."/>
        </authorList>
    </citation>
    <scope>NUCLEOTIDE SEQUENCE [LARGE SCALE GENOMIC DNA]</scope>
    <source>
        <strain evidence="3 4">GX26</strain>
    </source>
</reference>
<feature type="transmembrane region" description="Helical" evidence="2">
    <location>
        <begin position="12"/>
        <end position="32"/>
    </location>
</feature>
<keyword evidence="2" id="KW-0472">Membrane</keyword>
<dbReference type="Proteomes" id="UP001596395">
    <property type="component" value="Unassembled WGS sequence"/>
</dbReference>
<dbReference type="AlphaFoldDB" id="A0ABD5VHG7"/>
<feature type="compositionally biased region" description="Basic and acidic residues" evidence="1">
    <location>
        <begin position="107"/>
        <end position="116"/>
    </location>
</feature>
<feature type="region of interest" description="Disordered" evidence="1">
    <location>
        <begin position="107"/>
        <end position="138"/>
    </location>
</feature>
<gene>
    <name evidence="3" type="ORF">ACFQGB_09755</name>
</gene>
<keyword evidence="4" id="KW-1185">Reference proteome</keyword>
<keyword evidence="2" id="KW-1133">Transmembrane helix</keyword>
<accession>A0ABD5VHG7</accession>
<comment type="caution">
    <text evidence="3">The sequence shown here is derived from an EMBL/GenBank/DDBJ whole genome shotgun (WGS) entry which is preliminary data.</text>
</comment>
<name>A0ABD5VHG7_9EURY</name>
<evidence type="ECO:0000313" key="4">
    <source>
        <dbReference type="Proteomes" id="UP001596395"/>
    </source>
</evidence>